<proteinExistence type="predicted"/>
<dbReference type="InterPro" id="IPR003961">
    <property type="entry name" value="FN3_dom"/>
</dbReference>
<dbReference type="EMBL" id="BAABJX010000016">
    <property type="protein sequence ID" value="GAA4825642.1"/>
    <property type="molecule type" value="Genomic_DNA"/>
</dbReference>
<feature type="domain" description="Fibronectin type-III" evidence="1">
    <location>
        <begin position="82"/>
        <end position="171"/>
    </location>
</feature>
<organism evidence="2 3">
    <name type="scientific">Algivirga pacifica</name>
    <dbReference type="NCBI Taxonomy" id="1162670"/>
    <lineage>
        <taxon>Bacteria</taxon>
        <taxon>Pseudomonadati</taxon>
        <taxon>Bacteroidota</taxon>
        <taxon>Cytophagia</taxon>
        <taxon>Cytophagales</taxon>
        <taxon>Flammeovirgaceae</taxon>
        <taxon>Algivirga</taxon>
    </lineage>
</organism>
<dbReference type="InterPro" id="IPR036116">
    <property type="entry name" value="FN3_sf"/>
</dbReference>
<evidence type="ECO:0000313" key="2">
    <source>
        <dbReference type="EMBL" id="GAA4825642.1"/>
    </source>
</evidence>
<dbReference type="InterPro" id="IPR013320">
    <property type="entry name" value="ConA-like_dom_sf"/>
</dbReference>
<dbReference type="SUPFAM" id="SSF49899">
    <property type="entry name" value="Concanavalin A-like lectins/glucanases"/>
    <property type="match status" value="1"/>
</dbReference>
<dbReference type="Gene3D" id="2.60.120.200">
    <property type="match status" value="1"/>
</dbReference>
<dbReference type="Pfam" id="PF13385">
    <property type="entry name" value="Laminin_G_3"/>
    <property type="match status" value="1"/>
</dbReference>
<name>A0ABP9D588_9BACT</name>
<dbReference type="PROSITE" id="PS50853">
    <property type="entry name" value="FN3"/>
    <property type="match status" value="1"/>
</dbReference>
<dbReference type="SUPFAM" id="SSF49265">
    <property type="entry name" value="Fibronectin type III"/>
    <property type="match status" value="1"/>
</dbReference>
<reference evidence="3" key="1">
    <citation type="journal article" date="2019" name="Int. J. Syst. Evol. Microbiol.">
        <title>The Global Catalogue of Microorganisms (GCM) 10K type strain sequencing project: providing services to taxonomists for standard genome sequencing and annotation.</title>
        <authorList>
            <consortium name="The Broad Institute Genomics Platform"/>
            <consortium name="The Broad Institute Genome Sequencing Center for Infectious Disease"/>
            <person name="Wu L."/>
            <person name="Ma J."/>
        </authorList>
    </citation>
    <scope>NUCLEOTIDE SEQUENCE [LARGE SCALE GENOMIC DNA]</scope>
    <source>
        <strain evidence="3">JCM 18326</strain>
    </source>
</reference>
<sequence>MRKRITITEGQNLIDLAITYYGTAEAVSQLIADNPSVSINQVMRAGDSLIIDTDNVVNDNIVSYLASNKTRVNTGDVILPIAPNNLTALPEGIGAIRLNWADNSNDEDKFEIFRKQEGGFYEKIAEVSADVETYLDEELLDNTSYTYKVVATNVVGSSIDSNEATAITRDYDLELFFTADAMTVDFTSSAAQDVTWRFVSGAYSLNTHSLPGSLTINQAGGARVRFYFDNVAQVTAISVDDLAQLRSTLEVDDRFTALRTLTARNGNFVLKPGAWVQNANVTLDTENSLVTIANIKASIDNLITANGGDPAALDGEGSYDSAQVGYSTTATTPVQDRVFNIGTSTDPIEFDTEDAEKKLIWEKILALGTTDVNGVGWLITTVKQICVKWLEMNSGDSYDVVTYLEETTEILSTEKIEGDDMIIQLYPSEADAQAMTGLLAEGRAYINAYLESKVWSEGERLGLRAFAIDNLSTGNEIEVKYKAIPVNERGCGVTVSIDSVLSIDADFAYHFNKVIQKNYDGPFYNSINGNDEYGHLLTFFDQSGKSLSLDERYGNAIDVQSDGLIYTGSGSRIEKTLSTPFSLNDFSLSASFLQLSSTGEGGNIIALDTEGGTGSGDTLQLSSYRQNTNDNHKAALGVRMNGGGFSRVLEAGSLIANQINYITYTYSASNSTLKLYVNGDYVDELNIDLSAAQTVHQIRSGKTSGVHTVRTHGAVIHKRVLSIDEIKLLHQSIL</sequence>
<dbReference type="Gene3D" id="2.60.40.10">
    <property type="entry name" value="Immunoglobulins"/>
    <property type="match status" value="1"/>
</dbReference>
<protein>
    <recommendedName>
        <fullName evidence="1">Fibronectin type-III domain-containing protein</fullName>
    </recommendedName>
</protein>
<gene>
    <name evidence="2" type="ORF">GCM10023331_07700</name>
</gene>
<dbReference type="CDD" id="cd00063">
    <property type="entry name" value="FN3"/>
    <property type="match status" value="1"/>
</dbReference>
<evidence type="ECO:0000259" key="1">
    <source>
        <dbReference type="PROSITE" id="PS50853"/>
    </source>
</evidence>
<comment type="caution">
    <text evidence="2">The sequence shown here is derived from an EMBL/GenBank/DDBJ whole genome shotgun (WGS) entry which is preliminary data.</text>
</comment>
<accession>A0ABP9D588</accession>
<dbReference type="RefSeq" id="WP_345369351.1">
    <property type="nucleotide sequence ID" value="NZ_BAABJX010000016.1"/>
</dbReference>
<keyword evidence="3" id="KW-1185">Reference proteome</keyword>
<dbReference type="InterPro" id="IPR013783">
    <property type="entry name" value="Ig-like_fold"/>
</dbReference>
<evidence type="ECO:0000313" key="3">
    <source>
        <dbReference type="Proteomes" id="UP001500298"/>
    </source>
</evidence>
<dbReference type="Proteomes" id="UP001500298">
    <property type="component" value="Unassembled WGS sequence"/>
</dbReference>